<sequence>MSAIIIGGNECMGRKYVDVCRRYACEAKVFALKTGNLTQRLGQADLIFLCMDTVSHTMAQNAAREARRRGLKLIRLPKGSAAALEQALRRHVG</sequence>
<dbReference type="EMBL" id="DVFJ01000030">
    <property type="protein sequence ID" value="HIQ72182.1"/>
    <property type="molecule type" value="Genomic_DNA"/>
</dbReference>
<reference evidence="2" key="1">
    <citation type="submission" date="2020-10" db="EMBL/GenBank/DDBJ databases">
        <authorList>
            <person name="Gilroy R."/>
        </authorList>
    </citation>
    <scope>NUCLEOTIDE SEQUENCE</scope>
    <source>
        <strain evidence="2">ChiSxjej2B14-6234</strain>
    </source>
</reference>
<protein>
    <submittedName>
        <fullName evidence="2">DUF2325 domain-containing protein</fullName>
    </submittedName>
</protein>
<reference evidence="2" key="2">
    <citation type="journal article" date="2021" name="PeerJ">
        <title>Extensive microbial diversity within the chicken gut microbiome revealed by metagenomics and culture.</title>
        <authorList>
            <person name="Gilroy R."/>
            <person name="Ravi A."/>
            <person name="Getino M."/>
            <person name="Pursley I."/>
            <person name="Horton D.L."/>
            <person name="Alikhan N.F."/>
            <person name="Baker D."/>
            <person name="Gharbi K."/>
            <person name="Hall N."/>
            <person name="Watson M."/>
            <person name="Adriaenssens E.M."/>
            <person name="Foster-Nyarko E."/>
            <person name="Jarju S."/>
            <person name="Secka A."/>
            <person name="Antonio M."/>
            <person name="Oren A."/>
            <person name="Chaudhuri R.R."/>
            <person name="La Ragione R."/>
            <person name="Hildebrand F."/>
            <person name="Pallen M.J."/>
        </authorList>
    </citation>
    <scope>NUCLEOTIDE SEQUENCE</scope>
    <source>
        <strain evidence="2">ChiSxjej2B14-6234</strain>
    </source>
</reference>
<organism evidence="2 3">
    <name type="scientific">Candidatus Onthenecus intestinigallinarum</name>
    <dbReference type="NCBI Taxonomy" id="2840875"/>
    <lineage>
        <taxon>Bacteria</taxon>
        <taxon>Bacillati</taxon>
        <taxon>Bacillota</taxon>
        <taxon>Clostridia</taxon>
        <taxon>Eubacteriales</taxon>
        <taxon>Candidatus Onthenecus</taxon>
    </lineage>
</organism>
<dbReference type="AlphaFoldDB" id="A0A9D0ZAG2"/>
<gene>
    <name evidence="2" type="ORF">IAB73_08260</name>
</gene>
<proteinExistence type="inferred from homology"/>
<comment type="caution">
    <text evidence="2">The sequence shown here is derived from an EMBL/GenBank/DDBJ whole genome shotgun (WGS) entry which is preliminary data.</text>
</comment>
<comment type="similarity">
    <text evidence="1">Belongs to the UPF0751 family.</text>
</comment>
<evidence type="ECO:0000313" key="3">
    <source>
        <dbReference type="Proteomes" id="UP000886887"/>
    </source>
</evidence>
<accession>A0A9D0ZAG2</accession>
<evidence type="ECO:0000313" key="2">
    <source>
        <dbReference type="EMBL" id="HIQ72182.1"/>
    </source>
</evidence>
<evidence type="ECO:0000256" key="1">
    <source>
        <dbReference type="ARBA" id="ARBA00007189"/>
    </source>
</evidence>
<dbReference type="InterPro" id="IPR016772">
    <property type="entry name" value="UCP020408"/>
</dbReference>
<dbReference type="Pfam" id="PF10087">
    <property type="entry name" value="DUF2325"/>
    <property type="match status" value="1"/>
</dbReference>
<dbReference type="Proteomes" id="UP000886887">
    <property type="component" value="Unassembled WGS sequence"/>
</dbReference>
<name>A0A9D0ZAG2_9FIRM</name>